<organism evidence="2 3">
    <name type="scientific">Mesorhizobium retamae</name>
    <dbReference type="NCBI Taxonomy" id="2912854"/>
    <lineage>
        <taxon>Bacteria</taxon>
        <taxon>Pseudomonadati</taxon>
        <taxon>Pseudomonadota</taxon>
        <taxon>Alphaproteobacteria</taxon>
        <taxon>Hyphomicrobiales</taxon>
        <taxon>Phyllobacteriaceae</taxon>
        <taxon>Mesorhizobium</taxon>
    </lineage>
</organism>
<feature type="domain" description="YjiS-like" evidence="1">
    <location>
        <begin position="26"/>
        <end position="62"/>
    </location>
</feature>
<evidence type="ECO:0000313" key="2">
    <source>
        <dbReference type="EMBL" id="MCG7505551.1"/>
    </source>
</evidence>
<dbReference type="Pfam" id="PF06568">
    <property type="entry name" value="YjiS-like"/>
    <property type="match status" value="1"/>
</dbReference>
<proteinExistence type="predicted"/>
<protein>
    <submittedName>
        <fullName evidence="2">DUF1127 domain-containing protein</fullName>
    </submittedName>
</protein>
<dbReference type="RefSeq" id="WP_239364810.1">
    <property type="nucleotide sequence ID" value="NZ_JAKREW010000008.1"/>
</dbReference>
<keyword evidence="3" id="KW-1185">Reference proteome</keyword>
<accession>A0ABS9QFH9</accession>
<dbReference type="Proteomes" id="UP001201701">
    <property type="component" value="Unassembled WGS sequence"/>
</dbReference>
<name>A0ABS9QFH9_9HYPH</name>
<gene>
    <name evidence="2" type="ORF">L4923_11065</name>
</gene>
<reference evidence="2 3" key="1">
    <citation type="submission" date="2022-02" db="EMBL/GenBank/DDBJ databases">
        <title>Draft genome sequence of Mezorhizobium retamae strain IRAMC:0171 isolated from Retama raetam nodules.</title>
        <authorList>
            <person name="Bengaied R."/>
            <person name="Sbissi I."/>
            <person name="Huber K."/>
            <person name="Ghodbane F."/>
            <person name="Nouioui I."/>
            <person name="Tarhouni M."/>
            <person name="Gtari M."/>
        </authorList>
    </citation>
    <scope>NUCLEOTIDE SEQUENCE [LARGE SCALE GENOMIC DNA]</scope>
    <source>
        <strain evidence="2 3">IRAMC:0171</strain>
    </source>
</reference>
<evidence type="ECO:0000259" key="1">
    <source>
        <dbReference type="Pfam" id="PF06568"/>
    </source>
</evidence>
<dbReference type="InterPro" id="IPR009506">
    <property type="entry name" value="YjiS-like"/>
</dbReference>
<comment type="caution">
    <text evidence="2">The sequence shown here is derived from an EMBL/GenBank/DDBJ whole genome shotgun (WGS) entry which is preliminary data.</text>
</comment>
<sequence length="72" mass="8628">MTNLSHPTHSGAGYARFRLRRFWCGLRSLLMRRSDRYLQRLDLADLDAWQLNDLGLTPEDVRRECAKSFWRM</sequence>
<dbReference type="EMBL" id="JAKREW010000008">
    <property type="protein sequence ID" value="MCG7505551.1"/>
    <property type="molecule type" value="Genomic_DNA"/>
</dbReference>
<evidence type="ECO:0000313" key="3">
    <source>
        <dbReference type="Proteomes" id="UP001201701"/>
    </source>
</evidence>